<accession>A0ABM4VZT1</accession>
<feature type="domain" description="Replication factor A C-terminal" evidence="3">
    <location>
        <begin position="371"/>
        <end position="498"/>
    </location>
</feature>
<protein>
    <submittedName>
        <fullName evidence="6">Replication protein A 70 kDa DNA-binding subunit D-like isoform X1</fullName>
    </submittedName>
</protein>
<dbReference type="Gene3D" id="2.40.50.140">
    <property type="entry name" value="Nucleic acid-binding proteins"/>
    <property type="match status" value="3"/>
</dbReference>
<feature type="region of interest" description="Disordered" evidence="2">
    <location>
        <begin position="541"/>
        <end position="565"/>
    </location>
</feature>
<evidence type="ECO:0000313" key="5">
    <source>
        <dbReference type="Proteomes" id="UP001652660"/>
    </source>
</evidence>
<organism evidence="5 6">
    <name type="scientific">Coffea arabica</name>
    <name type="common">Arabian coffee</name>
    <dbReference type="NCBI Taxonomy" id="13443"/>
    <lineage>
        <taxon>Eukaryota</taxon>
        <taxon>Viridiplantae</taxon>
        <taxon>Streptophyta</taxon>
        <taxon>Embryophyta</taxon>
        <taxon>Tracheophyta</taxon>
        <taxon>Spermatophyta</taxon>
        <taxon>Magnoliopsida</taxon>
        <taxon>eudicotyledons</taxon>
        <taxon>Gunneridae</taxon>
        <taxon>Pentapetalae</taxon>
        <taxon>asterids</taxon>
        <taxon>lamiids</taxon>
        <taxon>Gentianales</taxon>
        <taxon>Rubiaceae</taxon>
        <taxon>Ixoroideae</taxon>
        <taxon>Gardenieae complex</taxon>
        <taxon>Bertiereae - Coffeeae clade</taxon>
        <taxon>Coffeeae</taxon>
        <taxon>Coffea</taxon>
    </lineage>
</organism>
<keyword evidence="1" id="KW-0238">DNA-binding</keyword>
<evidence type="ECO:0000259" key="3">
    <source>
        <dbReference type="Pfam" id="PF08646"/>
    </source>
</evidence>
<proteinExistence type="predicted"/>
<dbReference type="PANTHER" id="PTHR47165">
    <property type="entry name" value="OS03G0429900 PROTEIN"/>
    <property type="match status" value="1"/>
</dbReference>
<gene>
    <name evidence="6" type="primary">LOC140016048</name>
</gene>
<dbReference type="Pfam" id="PF16900">
    <property type="entry name" value="REPA_OB_2"/>
    <property type="match status" value="1"/>
</dbReference>
<dbReference type="InterPro" id="IPR012340">
    <property type="entry name" value="NA-bd_OB-fold"/>
</dbReference>
<keyword evidence="5" id="KW-1185">Reference proteome</keyword>
<dbReference type="Pfam" id="PF08646">
    <property type="entry name" value="Rep_fac-A_C"/>
    <property type="match status" value="1"/>
</dbReference>
<dbReference type="InterPro" id="IPR013955">
    <property type="entry name" value="Rep_factor-A_C"/>
</dbReference>
<dbReference type="Proteomes" id="UP001652660">
    <property type="component" value="Chromosome 10c"/>
</dbReference>
<feature type="region of interest" description="Disordered" evidence="2">
    <location>
        <begin position="496"/>
        <end position="527"/>
    </location>
</feature>
<sequence length="565" mass="65157">MYAVQLCFRELPKKHFLLSPLIDKTESPLFLRCIQRFLCFRFRFSQLSSSCSAVLSSSVLLCRWVIKACYLTLRMANQLPMRDIMPHMKNWSCIVTVQEKQQITNSMGTPTRKQKFIFYDSEGSRVEGIIFNDDIPRMSQILQIYKKYKISNAGVRPIPPKFQTSELTIQWVISTRTVIEEIATDDEVMPVKFCYSKFTDLVQYMDDKTKSVDVLGVVISALERKTVIKNSRPSDVQKFVLLNEESQPVLLSLWDSFLANEGQEIVSKLHTYPVIVARRVKVNNYNGVALGTWFDSAILVDPPIQEARELKNWALRNTKFIKEIVEKKDYIKYSPQLSLKSGQKTTLICNINSSQKTIWVKAHFSFEHIFKKYWYMSCRNCCRATAADYQVEFTCNSCKEKHPAVPRCRFDVDLANSTGVIPASVFGELAENLLTFSALEAMQHFNENIELPLEFVHKELKSKMFLLHIKPVQTQLADSRQRYTVIYYSEIDDDADSVQLTDEPRDDSPFPSKESETVQLRAEGDNTARSKVCVQLSQRFDEPHSIEANEDEDAECSSNKKQRID</sequence>
<dbReference type="SUPFAM" id="SSF50249">
    <property type="entry name" value="Nucleic acid-binding proteins"/>
    <property type="match status" value="3"/>
</dbReference>
<evidence type="ECO:0000256" key="1">
    <source>
        <dbReference type="ARBA" id="ARBA00023125"/>
    </source>
</evidence>
<feature type="domain" description="Replication protein A OB" evidence="4">
    <location>
        <begin position="207"/>
        <end position="300"/>
    </location>
</feature>
<dbReference type="GeneID" id="140016048"/>
<evidence type="ECO:0000256" key="2">
    <source>
        <dbReference type="SAM" id="MobiDB-lite"/>
    </source>
</evidence>
<dbReference type="PANTHER" id="PTHR47165:SF4">
    <property type="entry name" value="OS03G0429900 PROTEIN"/>
    <property type="match status" value="1"/>
</dbReference>
<evidence type="ECO:0000259" key="4">
    <source>
        <dbReference type="Pfam" id="PF16900"/>
    </source>
</evidence>
<name>A0ABM4VZT1_COFAR</name>
<feature type="compositionally biased region" description="Basic and acidic residues" evidence="2">
    <location>
        <begin position="502"/>
        <end position="527"/>
    </location>
</feature>
<reference evidence="6" key="1">
    <citation type="submission" date="2025-08" db="UniProtKB">
        <authorList>
            <consortium name="RefSeq"/>
        </authorList>
    </citation>
    <scope>IDENTIFICATION</scope>
    <source>
        <tissue evidence="6">Leaves</tissue>
    </source>
</reference>
<dbReference type="RefSeq" id="XP_071925051.1">
    <property type="nucleotide sequence ID" value="XM_072068950.1"/>
</dbReference>
<evidence type="ECO:0000313" key="6">
    <source>
        <dbReference type="RefSeq" id="XP_071925051.1"/>
    </source>
</evidence>
<dbReference type="InterPro" id="IPR031657">
    <property type="entry name" value="REPA_OB_2"/>
</dbReference>